<reference evidence="3 4" key="1">
    <citation type="submission" date="2019-02" db="EMBL/GenBank/DDBJ databases">
        <title>Deep-cultivation of Planctomycetes and their phenomic and genomic characterization uncovers novel biology.</title>
        <authorList>
            <person name="Wiegand S."/>
            <person name="Jogler M."/>
            <person name="Boedeker C."/>
            <person name="Pinto D."/>
            <person name="Vollmers J."/>
            <person name="Rivas-Marin E."/>
            <person name="Kohn T."/>
            <person name="Peeters S.H."/>
            <person name="Heuer A."/>
            <person name="Rast P."/>
            <person name="Oberbeckmann S."/>
            <person name="Bunk B."/>
            <person name="Jeske O."/>
            <person name="Meyerdierks A."/>
            <person name="Storesund J.E."/>
            <person name="Kallscheuer N."/>
            <person name="Luecker S."/>
            <person name="Lage O.M."/>
            <person name="Pohl T."/>
            <person name="Merkel B.J."/>
            <person name="Hornburger P."/>
            <person name="Mueller R.-W."/>
            <person name="Bruemmer F."/>
            <person name="Labrenz M."/>
            <person name="Spormann A.M."/>
            <person name="Op Den Camp H."/>
            <person name="Overmann J."/>
            <person name="Amann R."/>
            <person name="Jetten M.S.M."/>
            <person name="Mascher T."/>
            <person name="Medema M.H."/>
            <person name="Devos D.P."/>
            <person name="Kaster A.-K."/>
            <person name="Ovreas L."/>
            <person name="Rohde M."/>
            <person name="Galperin M.Y."/>
            <person name="Jogler C."/>
        </authorList>
    </citation>
    <scope>NUCLEOTIDE SEQUENCE [LARGE SCALE GENOMIC DNA]</scope>
    <source>
        <strain evidence="3 4">Pan54</strain>
    </source>
</reference>
<proteinExistence type="predicted"/>
<dbReference type="EMBL" id="SJPG01000001">
    <property type="protein sequence ID" value="TWT62297.1"/>
    <property type="molecule type" value="Genomic_DNA"/>
</dbReference>
<organism evidence="3 4">
    <name type="scientific">Rubinisphaera italica</name>
    <dbReference type="NCBI Taxonomy" id="2527969"/>
    <lineage>
        <taxon>Bacteria</taxon>
        <taxon>Pseudomonadati</taxon>
        <taxon>Planctomycetota</taxon>
        <taxon>Planctomycetia</taxon>
        <taxon>Planctomycetales</taxon>
        <taxon>Planctomycetaceae</taxon>
        <taxon>Rubinisphaera</taxon>
    </lineage>
</organism>
<evidence type="ECO:0000313" key="3">
    <source>
        <dbReference type="EMBL" id="TWT62297.1"/>
    </source>
</evidence>
<name>A0A5C5XGT7_9PLAN</name>
<dbReference type="AlphaFoldDB" id="A0A5C5XGT7"/>
<sequence length="395" mass="42571" precursor="true">MRTFIICTLMLFGTATVQADDWLQFRGTLNNAIVTGPQLPDSFDNISWTAPLEGRGTSSPIVVRDRVIVTGCKGPRQDRLTVTCFNTADGSQMWHREFWATGRTICHEKMSVATPTPASDSERIFAFYSSNDVACLDLEGNLLWYRGLTFDYPNVSNSLGMSSSVVVKDGTVVCMAENDTQSMTFGLNAEDGTTRWQLERPRAANWTSPAVWPGEESLVLLQSSEGVTAVEAQSGKTVWEYLDGASTIPSLTVLNGVAFVPSNGLTAIKPGVSDSTVPEIVWQGSQLNPSTVSPVVTDTQAFVINGAGVLSCADATTGERLWQCRLSGKFSATPIISGDKLYCINEQGVAQVVQLGPEEGSVINSHDFSTTILAAPAAADGAIYFRGDNQLWKVE</sequence>
<keyword evidence="1" id="KW-0732">Signal</keyword>
<dbReference type="InterPro" id="IPR011047">
    <property type="entry name" value="Quinoprotein_ADH-like_sf"/>
</dbReference>
<dbReference type="Proteomes" id="UP000316095">
    <property type="component" value="Unassembled WGS sequence"/>
</dbReference>
<protein>
    <submittedName>
        <fullName evidence="3">Outer membrane biogenesis protein BamB</fullName>
    </submittedName>
</protein>
<dbReference type="PANTHER" id="PTHR34512:SF30">
    <property type="entry name" value="OUTER MEMBRANE PROTEIN ASSEMBLY FACTOR BAMB"/>
    <property type="match status" value="1"/>
</dbReference>
<feature type="domain" description="Pyrrolo-quinoline quinone repeat" evidence="2">
    <location>
        <begin position="281"/>
        <end position="346"/>
    </location>
</feature>
<gene>
    <name evidence="3" type="ORF">Pan54_30380</name>
</gene>
<evidence type="ECO:0000256" key="1">
    <source>
        <dbReference type="SAM" id="SignalP"/>
    </source>
</evidence>
<dbReference type="RefSeq" id="WP_146504172.1">
    <property type="nucleotide sequence ID" value="NZ_SJPG01000001.1"/>
</dbReference>
<accession>A0A5C5XGT7</accession>
<comment type="caution">
    <text evidence="3">The sequence shown here is derived from an EMBL/GenBank/DDBJ whole genome shotgun (WGS) entry which is preliminary data.</text>
</comment>
<dbReference type="InterPro" id="IPR002372">
    <property type="entry name" value="PQQ_rpt_dom"/>
</dbReference>
<dbReference type="Gene3D" id="2.130.10.10">
    <property type="entry name" value="YVTN repeat-like/Quinoprotein amine dehydrogenase"/>
    <property type="match status" value="2"/>
</dbReference>
<dbReference type="Pfam" id="PF13360">
    <property type="entry name" value="PQQ_2"/>
    <property type="match status" value="2"/>
</dbReference>
<dbReference type="InterPro" id="IPR015943">
    <property type="entry name" value="WD40/YVTN_repeat-like_dom_sf"/>
</dbReference>
<dbReference type="PANTHER" id="PTHR34512">
    <property type="entry name" value="CELL SURFACE PROTEIN"/>
    <property type="match status" value="1"/>
</dbReference>
<dbReference type="SUPFAM" id="SSF50998">
    <property type="entry name" value="Quinoprotein alcohol dehydrogenase-like"/>
    <property type="match status" value="1"/>
</dbReference>
<evidence type="ECO:0000259" key="2">
    <source>
        <dbReference type="Pfam" id="PF13360"/>
    </source>
</evidence>
<feature type="signal peptide" evidence="1">
    <location>
        <begin position="1"/>
        <end position="19"/>
    </location>
</feature>
<feature type="domain" description="Pyrrolo-quinoline quinone repeat" evidence="2">
    <location>
        <begin position="101"/>
        <end position="241"/>
    </location>
</feature>
<feature type="chain" id="PRO_5022913170" evidence="1">
    <location>
        <begin position="20"/>
        <end position="395"/>
    </location>
</feature>
<dbReference type="OrthoDB" id="244732at2"/>
<keyword evidence="4" id="KW-1185">Reference proteome</keyword>
<evidence type="ECO:0000313" key="4">
    <source>
        <dbReference type="Proteomes" id="UP000316095"/>
    </source>
</evidence>